<feature type="domain" description="DEAD-box RNA helicase Q" evidence="11">
    <location>
        <begin position="186"/>
        <end position="214"/>
    </location>
</feature>
<dbReference type="PANTHER" id="PTHR47958">
    <property type="entry name" value="ATP-DEPENDENT RNA HELICASE DBP3"/>
    <property type="match status" value="1"/>
</dbReference>
<evidence type="ECO:0000259" key="10">
    <source>
        <dbReference type="PROSITE" id="PS51194"/>
    </source>
</evidence>
<dbReference type="Proteomes" id="UP000429607">
    <property type="component" value="Unassembled WGS sequence"/>
</dbReference>
<evidence type="ECO:0000313" key="13">
    <source>
        <dbReference type="Proteomes" id="UP000429607"/>
    </source>
</evidence>
<evidence type="ECO:0000256" key="3">
    <source>
        <dbReference type="ARBA" id="ARBA00022801"/>
    </source>
</evidence>
<dbReference type="EC" id="3.6.4.13" evidence="1"/>
<comment type="similarity">
    <text evidence="7">Belongs to the DEAD box helicase family.</text>
</comment>
<protein>
    <recommendedName>
        <fullName evidence="1">RNA helicase</fullName>
        <ecNumber evidence="1">3.6.4.13</ecNumber>
    </recommendedName>
</protein>
<dbReference type="SUPFAM" id="SSF52540">
    <property type="entry name" value="P-loop containing nucleoside triphosphate hydrolases"/>
    <property type="match status" value="2"/>
</dbReference>
<dbReference type="SMART" id="SM00490">
    <property type="entry name" value="HELICc"/>
    <property type="match status" value="1"/>
</dbReference>
<dbReference type="EMBL" id="QXFV01000371">
    <property type="protein sequence ID" value="KAE9039585.1"/>
    <property type="molecule type" value="Genomic_DNA"/>
</dbReference>
<dbReference type="Pfam" id="PF00271">
    <property type="entry name" value="Helicase_C"/>
    <property type="match status" value="1"/>
</dbReference>
<dbReference type="InterPro" id="IPR011545">
    <property type="entry name" value="DEAD/DEAH_box_helicase_dom"/>
</dbReference>
<keyword evidence="5 7" id="KW-0067">ATP-binding</keyword>
<dbReference type="GO" id="GO:0003676">
    <property type="term" value="F:nucleic acid binding"/>
    <property type="evidence" value="ECO:0007669"/>
    <property type="project" value="InterPro"/>
</dbReference>
<evidence type="ECO:0000256" key="2">
    <source>
        <dbReference type="ARBA" id="ARBA00022741"/>
    </source>
</evidence>
<dbReference type="GO" id="GO:0016787">
    <property type="term" value="F:hydrolase activity"/>
    <property type="evidence" value="ECO:0007669"/>
    <property type="project" value="UniProtKB-KW"/>
</dbReference>
<feature type="short sequence motif" description="Q motif" evidence="6">
    <location>
        <begin position="186"/>
        <end position="214"/>
    </location>
</feature>
<dbReference type="PROSITE" id="PS51194">
    <property type="entry name" value="HELICASE_CTER"/>
    <property type="match status" value="1"/>
</dbReference>
<dbReference type="Pfam" id="PF00270">
    <property type="entry name" value="DEAD"/>
    <property type="match status" value="1"/>
</dbReference>
<evidence type="ECO:0000313" key="12">
    <source>
        <dbReference type="EMBL" id="KAE9039585.1"/>
    </source>
</evidence>
<dbReference type="AlphaFoldDB" id="A0A6A3N251"/>
<organism evidence="12 13">
    <name type="scientific">Phytophthora rubi</name>
    <dbReference type="NCBI Taxonomy" id="129364"/>
    <lineage>
        <taxon>Eukaryota</taxon>
        <taxon>Sar</taxon>
        <taxon>Stramenopiles</taxon>
        <taxon>Oomycota</taxon>
        <taxon>Peronosporomycetes</taxon>
        <taxon>Peronosporales</taxon>
        <taxon>Peronosporaceae</taxon>
        <taxon>Phytophthora</taxon>
    </lineage>
</organism>
<dbReference type="InterPro" id="IPR027417">
    <property type="entry name" value="P-loop_NTPase"/>
</dbReference>
<keyword evidence="4 7" id="KW-0347">Helicase</keyword>
<keyword evidence="3 7" id="KW-0378">Hydrolase</keyword>
<name>A0A6A3N251_9STRA</name>
<dbReference type="PROSITE" id="PS51192">
    <property type="entry name" value="HELICASE_ATP_BIND_1"/>
    <property type="match status" value="1"/>
</dbReference>
<dbReference type="GO" id="GO:0005524">
    <property type="term" value="F:ATP binding"/>
    <property type="evidence" value="ECO:0007669"/>
    <property type="project" value="UniProtKB-KW"/>
</dbReference>
<dbReference type="InterPro" id="IPR001650">
    <property type="entry name" value="Helicase_C-like"/>
</dbReference>
<evidence type="ECO:0000256" key="4">
    <source>
        <dbReference type="ARBA" id="ARBA00022806"/>
    </source>
</evidence>
<proteinExistence type="inferred from homology"/>
<evidence type="ECO:0000256" key="6">
    <source>
        <dbReference type="PROSITE-ProRule" id="PRU00552"/>
    </source>
</evidence>
<evidence type="ECO:0000259" key="9">
    <source>
        <dbReference type="PROSITE" id="PS51192"/>
    </source>
</evidence>
<keyword evidence="2 7" id="KW-0547">Nucleotide-binding</keyword>
<sequence>MDQLQREYLRGARRKAQPTDYFDAEDSGDERRKAPPAAADDGDDEVDPLEAFMQGIDAQVKQQRKAPPKRVAEKPQVLKHEDDDADSYLEEYARTTKKPRMGLDAGKDDSDEEVYATAKQLDAADAPDENAKKVMEVLAPIDHSSVHYEPFRKNFYTPPLSNQEVAKLRLEMSVKVDGVDVPAPVRSFMHLGFDRKMLQTLMKLGLEAPTSIQAQAFPVALSGRDLIGIAKTGSGKTLAFTLPMVRHVMDQRELQRGEGPIAVVLAPTRELAHQTYVQAKKFLGVYGASCAAIYGGAGKWEQVQALKKGVEVVVATPGRLIEMIRKKAAPMNRVTLVVLDEADRMFEMGFEPQLRSVMGQIRPDCQTLMFSATFRRRIEALALDVLKNPVKLTIGQVGQANEDIRQIAVVLPGHGAKWPWLMARIRGLVDEGRLLVFAGSKAGCEELAKNLATAFPAAPALCLHGDKTQQERTEALAKFKHGECRVLVATDVAARGLDVKDVMNVVNFDVAKNIDTHVHRIGRTGRMGLEGFKPGTAYTLVTRNESEFAAQLVFNMDVSGQPVSAELLALAKRDPHFRRGGAAARGMASTGNGTNGAAGWQSAPVSAAQQPNERGNGALDAEDAAELERWNDSRRKSKADHRKVAAAQDQEVAGAVAQVRPKVIADDVDHVHEMFGVDEVAALVVAEAGVEAEVGAATVIVVEIVDADHILALALDPDMDVAGAEAARSSFELGQVARNV</sequence>
<comment type="caution">
    <text evidence="12">The sequence shown here is derived from an EMBL/GenBank/DDBJ whole genome shotgun (WGS) entry which is preliminary data.</text>
</comment>
<evidence type="ECO:0000259" key="11">
    <source>
        <dbReference type="PROSITE" id="PS51195"/>
    </source>
</evidence>
<feature type="region of interest" description="Disordered" evidence="8">
    <location>
        <begin position="581"/>
        <end position="625"/>
    </location>
</feature>
<feature type="compositionally biased region" description="Basic and acidic residues" evidence="8">
    <location>
        <begin position="70"/>
        <end position="80"/>
    </location>
</feature>
<feature type="compositionally biased region" description="Low complexity" evidence="8">
    <location>
        <begin position="581"/>
        <end position="599"/>
    </location>
</feature>
<accession>A0A6A3N251</accession>
<dbReference type="CDD" id="cd18787">
    <property type="entry name" value="SF2_C_DEAD"/>
    <property type="match status" value="1"/>
</dbReference>
<feature type="compositionally biased region" description="Polar residues" evidence="8">
    <location>
        <begin position="603"/>
        <end position="613"/>
    </location>
</feature>
<gene>
    <name evidence="12" type="ORF">PR001_g7443</name>
</gene>
<dbReference type="PROSITE" id="PS51195">
    <property type="entry name" value="Q_MOTIF"/>
    <property type="match status" value="1"/>
</dbReference>
<feature type="region of interest" description="Disordered" evidence="8">
    <location>
        <begin position="1"/>
        <end position="80"/>
    </location>
</feature>
<dbReference type="GO" id="GO:0003724">
    <property type="term" value="F:RNA helicase activity"/>
    <property type="evidence" value="ECO:0007669"/>
    <property type="project" value="UniProtKB-EC"/>
</dbReference>
<reference evidence="12 13" key="1">
    <citation type="submission" date="2018-09" db="EMBL/GenBank/DDBJ databases">
        <title>Genomic investigation of the strawberry pathogen Phytophthora fragariae indicates pathogenicity is determined by transcriptional variation in three key races.</title>
        <authorList>
            <person name="Adams T.M."/>
            <person name="Armitage A.D."/>
            <person name="Sobczyk M.K."/>
            <person name="Bates H.J."/>
            <person name="Dunwell J.M."/>
            <person name="Nellist C.F."/>
            <person name="Harrison R.J."/>
        </authorList>
    </citation>
    <scope>NUCLEOTIDE SEQUENCE [LARGE SCALE GENOMIC DNA]</scope>
    <source>
        <strain evidence="12 13">SCRP249</strain>
    </source>
</reference>
<dbReference type="FunFam" id="3.40.50.300:FF:000079">
    <property type="entry name" value="probable ATP-dependent RNA helicase DDX17"/>
    <property type="match status" value="1"/>
</dbReference>
<evidence type="ECO:0000256" key="5">
    <source>
        <dbReference type="ARBA" id="ARBA00022840"/>
    </source>
</evidence>
<dbReference type="InterPro" id="IPR014001">
    <property type="entry name" value="Helicase_ATP-bd"/>
</dbReference>
<feature type="domain" description="Helicase C-terminal" evidence="10">
    <location>
        <begin position="420"/>
        <end position="571"/>
    </location>
</feature>
<dbReference type="SMART" id="SM00487">
    <property type="entry name" value="DEXDc"/>
    <property type="match status" value="1"/>
</dbReference>
<dbReference type="PROSITE" id="PS00039">
    <property type="entry name" value="DEAD_ATP_HELICASE"/>
    <property type="match status" value="1"/>
</dbReference>
<dbReference type="Gene3D" id="3.40.50.300">
    <property type="entry name" value="P-loop containing nucleotide triphosphate hydrolases"/>
    <property type="match status" value="2"/>
</dbReference>
<evidence type="ECO:0000256" key="7">
    <source>
        <dbReference type="RuleBase" id="RU000492"/>
    </source>
</evidence>
<dbReference type="InterPro" id="IPR000629">
    <property type="entry name" value="RNA-helicase_DEAD-box_CS"/>
</dbReference>
<dbReference type="InterPro" id="IPR014014">
    <property type="entry name" value="RNA_helicase_DEAD_Q_motif"/>
</dbReference>
<feature type="domain" description="Helicase ATP-binding" evidence="9">
    <location>
        <begin position="217"/>
        <end position="392"/>
    </location>
</feature>
<evidence type="ECO:0000256" key="8">
    <source>
        <dbReference type="SAM" id="MobiDB-lite"/>
    </source>
</evidence>
<evidence type="ECO:0000256" key="1">
    <source>
        <dbReference type="ARBA" id="ARBA00012552"/>
    </source>
</evidence>
<feature type="compositionally biased region" description="Basic and acidic residues" evidence="8">
    <location>
        <begin position="1"/>
        <end position="10"/>
    </location>
</feature>